<evidence type="ECO:0000313" key="3">
    <source>
        <dbReference type="Proteomes" id="UP000290289"/>
    </source>
</evidence>
<organism evidence="2 3">
    <name type="scientific">Malus domestica</name>
    <name type="common">Apple</name>
    <name type="synonym">Pyrus malus</name>
    <dbReference type="NCBI Taxonomy" id="3750"/>
    <lineage>
        <taxon>Eukaryota</taxon>
        <taxon>Viridiplantae</taxon>
        <taxon>Streptophyta</taxon>
        <taxon>Embryophyta</taxon>
        <taxon>Tracheophyta</taxon>
        <taxon>Spermatophyta</taxon>
        <taxon>Magnoliopsida</taxon>
        <taxon>eudicotyledons</taxon>
        <taxon>Gunneridae</taxon>
        <taxon>Pentapetalae</taxon>
        <taxon>rosids</taxon>
        <taxon>fabids</taxon>
        <taxon>Rosales</taxon>
        <taxon>Rosaceae</taxon>
        <taxon>Amygdaloideae</taxon>
        <taxon>Maleae</taxon>
        <taxon>Malus</taxon>
    </lineage>
</organism>
<feature type="domain" description="RNase H type-1" evidence="1">
    <location>
        <begin position="9"/>
        <end position="91"/>
    </location>
</feature>
<dbReference type="Gene3D" id="3.30.420.10">
    <property type="entry name" value="Ribonuclease H-like superfamily/Ribonuclease H"/>
    <property type="match status" value="1"/>
</dbReference>
<protein>
    <recommendedName>
        <fullName evidence="1">RNase H type-1 domain-containing protein</fullName>
    </recommendedName>
</protein>
<dbReference type="GO" id="GO:0003676">
    <property type="term" value="F:nucleic acid binding"/>
    <property type="evidence" value="ECO:0007669"/>
    <property type="project" value="InterPro"/>
</dbReference>
<dbReference type="Proteomes" id="UP000290289">
    <property type="component" value="Chromosome 17"/>
</dbReference>
<dbReference type="InterPro" id="IPR012337">
    <property type="entry name" value="RNaseH-like_sf"/>
</dbReference>
<dbReference type="AlphaFoldDB" id="A0A498HIZ9"/>
<dbReference type="SUPFAM" id="SSF53098">
    <property type="entry name" value="Ribonuclease H-like"/>
    <property type="match status" value="1"/>
</dbReference>
<accession>A0A498HIZ9</accession>
<sequence>MPRRYSLYASSVAVAEALAILRGCELGIFLGFNSVIIESDSLESCQRDVLANGSWETFPALIKSKKFGESFQDYRWSWIPRLANMVADHLTSQQSQEMCDFTWVNRPPSFLVHVLNNDGFPCPPSFVMIV</sequence>
<dbReference type="InterPro" id="IPR044730">
    <property type="entry name" value="RNase_H-like_dom_plant"/>
</dbReference>
<dbReference type="InterPro" id="IPR052929">
    <property type="entry name" value="RNase_H-like_EbsB-rel"/>
</dbReference>
<gene>
    <name evidence="2" type="ORF">DVH24_031444</name>
</gene>
<keyword evidence="3" id="KW-1185">Reference proteome</keyword>
<dbReference type="GO" id="GO:0004523">
    <property type="term" value="F:RNA-DNA hybrid ribonuclease activity"/>
    <property type="evidence" value="ECO:0007669"/>
    <property type="project" value="InterPro"/>
</dbReference>
<reference evidence="2 3" key="1">
    <citation type="submission" date="2018-10" db="EMBL/GenBank/DDBJ databases">
        <title>A high-quality apple genome assembly.</title>
        <authorList>
            <person name="Hu J."/>
        </authorList>
    </citation>
    <scope>NUCLEOTIDE SEQUENCE [LARGE SCALE GENOMIC DNA]</scope>
    <source>
        <strain evidence="3">cv. HFTH1</strain>
        <tissue evidence="2">Young leaf</tissue>
    </source>
</reference>
<dbReference type="Pfam" id="PF13456">
    <property type="entry name" value="RVT_3"/>
    <property type="match status" value="1"/>
</dbReference>
<dbReference type="PANTHER" id="PTHR47074">
    <property type="entry name" value="BNAC02G40300D PROTEIN"/>
    <property type="match status" value="1"/>
</dbReference>
<dbReference type="EMBL" id="RDQH01000343">
    <property type="protein sequence ID" value="RXH69111.1"/>
    <property type="molecule type" value="Genomic_DNA"/>
</dbReference>
<proteinExistence type="predicted"/>
<evidence type="ECO:0000259" key="1">
    <source>
        <dbReference type="Pfam" id="PF13456"/>
    </source>
</evidence>
<evidence type="ECO:0000313" key="2">
    <source>
        <dbReference type="EMBL" id="RXH69111.1"/>
    </source>
</evidence>
<comment type="caution">
    <text evidence="2">The sequence shown here is derived from an EMBL/GenBank/DDBJ whole genome shotgun (WGS) entry which is preliminary data.</text>
</comment>
<dbReference type="CDD" id="cd06222">
    <property type="entry name" value="RNase_H_like"/>
    <property type="match status" value="1"/>
</dbReference>
<dbReference type="PANTHER" id="PTHR47074:SF11">
    <property type="entry name" value="REVERSE TRANSCRIPTASE-LIKE PROTEIN"/>
    <property type="match status" value="1"/>
</dbReference>
<name>A0A498HIZ9_MALDO</name>
<dbReference type="InterPro" id="IPR002156">
    <property type="entry name" value="RNaseH_domain"/>
</dbReference>
<dbReference type="InterPro" id="IPR036397">
    <property type="entry name" value="RNaseH_sf"/>
</dbReference>